<dbReference type="EMBL" id="CAPB01000008">
    <property type="protein sequence ID" value="CCO92992.1"/>
    <property type="molecule type" value="Genomic_DNA"/>
</dbReference>
<feature type="transmembrane region" description="Helical" evidence="1">
    <location>
        <begin position="61"/>
        <end position="79"/>
    </location>
</feature>
<keyword evidence="1" id="KW-0812">Transmembrane</keyword>
<evidence type="ECO:0000256" key="1">
    <source>
        <dbReference type="SAM" id="Phobius"/>
    </source>
</evidence>
<proteinExistence type="predicted"/>
<reference evidence="2 3" key="2">
    <citation type="submission" date="2013-04" db="EMBL/GenBank/DDBJ databases">
        <title>Comparative genomics of 12 strains of Erwinia amylovora identifies a pan-genome with a large conserved core and provides insights into host specificity.</title>
        <authorList>
            <person name="Mann R.A."/>
            <person name="Smits T.H.M."/>
            <person name="Buehlmann A."/>
            <person name="Blom J."/>
            <person name="Goesmann A."/>
            <person name="Frey J.E."/>
            <person name="Plummer K.M."/>
            <person name="Beer S.V."/>
            <person name="Luck J."/>
            <person name="Duffy B."/>
            <person name="Rodoni B."/>
        </authorList>
    </citation>
    <scope>NUCLEOTIDE SEQUENCE [LARGE SCALE GENOMIC DNA]</scope>
    <source>
        <strain evidence="3">CFBP 1232</strain>
    </source>
</reference>
<accession>A0A830ZZQ1</accession>
<evidence type="ECO:0000313" key="3">
    <source>
        <dbReference type="Proteomes" id="UP000013111"/>
    </source>
</evidence>
<keyword evidence="1" id="KW-1133">Transmembrane helix</keyword>
<gene>
    <name evidence="2" type="ORF">BN437_1038</name>
</gene>
<evidence type="ECO:0000313" key="2">
    <source>
        <dbReference type="EMBL" id="CCO92992.1"/>
    </source>
</evidence>
<feature type="transmembrane region" description="Helical" evidence="1">
    <location>
        <begin position="28"/>
        <end position="49"/>
    </location>
</feature>
<dbReference type="GeneID" id="97605327"/>
<dbReference type="RefSeq" id="WP_004156367.1">
    <property type="nucleotide sequence ID" value="NZ_BAYW01000006.1"/>
</dbReference>
<dbReference type="AlphaFoldDB" id="A0A830ZZQ1"/>
<comment type="caution">
    <text evidence="2">The sequence shown here is derived from an EMBL/GenBank/DDBJ whole genome shotgun (WGS) entry which is preliminary data.</text>
</comment>
<sequence>MGLLTWIVIGLLVGIVAWRLFPARASGLVSSLVLAAIGALIGGYISSYFEYGSLSVFDTHALLMALVGALIMAGVGRILRI</sequence>
<protein>
    <submittedName>
        <fullName evidence="2">UPF0410 protein ymge</fullName>
    </submittedName>
</protein>
<organism evidence="2 3">
    <name type="scientific">Erwinia amylovora NBRC 12687 = CFBP 1232</name>
    <dbReference type="NCBI Taxonomy" id="1219359"/>
    <lineage>
        <taxon>Bacteria</taxon>
        <taxon>Pseudomonadati</taxon>
        <taxon>Pseudomonadota</taxon>
        <taxon>Gammaproteobacteria</taxon>
        <taxon>Enterobacterales</taxon>
        <taxon>Erwiniaceae</taxon>
        <taxon>Erwinia</taxon>
    </lineage>
</organism>
<name>A0A830ZZQ1_ERWAM</name>
<dbReference type="Proteomes" id="UP000013111">
    <property type="component" value="Unassembled WGS sequence"/>
</dbReference>
<reference evidence="2 3" key="1">
    <citation type="submission" date="2012-11" db="EMBL/GenBank/DDBJ databases">
        <authorList>
            <person name="Linke B."/>
        </authorList>
    </citation>
    <scope>NUCLEOTIDE SEQUENCE [LARGE SCALE GENOMIC DNA]</scope>
    <source>
        <strain evidence="3">CFBP 1232</strain>
    </source>
</reference>
<feature type="transmembrane region" description="Helical" evidence="1">
    <location>
        <begin position="6"/>
        <end position="21"/>
    </location>
</feature>
<keyword evidence="1" id="KW-0472">Membrane</keyword>